<gene>
    <name evidence="2" type="ORF">SCUD_LOCUS9390</name>
</gene>
<feature type="compositionally biased region" description="Basic and acidic residues" evidence="1">
    <location>
        <begin position="124"/>
        <end position="146"/>
    </location>
</feature>
<dbReference type="AlphaFoldDB" id="A0A183K325"/>
<accession>A0A183K325</accession>
<keyword evidence="3" id="KW-1185">Reference proteome</keyword>
<dbReference type="EMBL" id="UZAK01033203">
    <property type="protein sequence ID" value="VDP35399.1"/>
    <property type="molecule type" value="Genomic_DNA"/>
</dbReference>
<evidence type="ECO:0000313" key="4">
    <source>
        <dbReference type="WBParaSite" id="SCUD_0000939001-mRNA-1"/>
    </source>
</evidence>
<organism evidence="4">
    <name type="scientific">Schistosoma curassoni</name>
    <dbReference type="NCBI Taxonomy" id="6186"/>
    <lineage>
        <taxon>Eukaryota</taxon>
        <taxon>Metazoa</taxon>
        <taxon>Spiralia</taxon>
        <taxon>Lophotrochozoa</taxon>
        <taxon>Platyhelminthes</taxon>
        <taxon>Trematoda</taxon>
        <taxon>Digenea</taxon>
        <taxon>Strigeidida</taxon>
        <taxon>Schistosomatoidea</taxon>
        <taxon>Schistosomatidae</taxon>
        <taxon>Schistosoma</taxon>
    </lineage>
</organism>
<evidence type="ECO:0000313" key="3">
    <source>
        <dbReference type="Proteomes" id="UP000279833"/>
    </source>
</evidence>
<name>A0A183K325_9TREM</name>
<feature type="region of interest" description="Disordered" evidence="1">
    <location>
        <begin position="124"/>
        <end position="151"/>
    </location>
</feature>
<dbReference type="WBParaSite" id="SCUD_0000939001-mRNA-1">
    <property type="protein sequence ID" value="SCUD_0000939001-mRNA-1"/>
    <property type="gene ID" value="SCUD_0000939001"/>
</dbReference>
<evidence type="ECO:0000313" key="2">
    <source>
        <dbReference type="EMBL" id="VDP35399.1"/>
    </source>
</evidence>
<evidence type="ECO:0000256" key="1">
    <source>
        <dbReference type="SAM" id="MobiDB-lite"/>
    </source>
</evidence>
<reference evidence="4" key="1">
    <citation type="submission" date="2016-06" db="UniProtKB">
        <authorList>
            <consortium name="WormBaseParasite"/>
        </authorList>
    </citation>
    <scope>IDENTIFICATION</scope>
</reference>
<dbReference type="Proteomes" id="UP000279833">
    <property type="component" value="Unassembled WGS sequence"/>
</dbReference>
<sequence length="194" mass="22708">MACIPANIYCEYTHDRYQDEGLRLLEKYLPYLNPETGLRNRMITRDPVTGLGDLEAEWNPLNGCHLRRRHFPHRDPIRMEGDMGTEYNCLYTTKELTCKDRVNTTDTNYSNGYFYVDHLNNKNENKHSDVNYDNNNNDHNHNHEDYTQGSRQETSDLGFMLLGTRQQGVPVILRELVLSSQSYRRSVAAWKAQC</sequence>
<proteinExistence type="predicted"/>
<protein>
    <submittedName>
        <fullName evidence="4">Thyrotropin receptor</fullName>
    </submittedName>
</protein>
<reference evidence="2 3" key="2">
    <citation type="submission" date="2018-11" db="EMBL/GenBank/DDBJ databases">
        <authorList>
            <consortium name="Pathogen Informatics"/>
        </authorList>
    </citation>
    <scope>NUCLEOTIDE SEQUENCE [LARGE SCALE GENOMIC DNA]</scope>
    <source>
        <strain evidence="2">Dakar</strain>
        <strain evidence="3">Dakar, Senegal</strain>
    </source>
</reference>